<sequence>MALIKKEIGELLVDSGLITSDELKQVQQERMRTGEPISLILSRLGLANETHLKSALETQYGVNYVSLAKVQPESSALELLPEKVMRQHQVVPLYLEGKLLTVAMVNPNNLLALDDVKYRLKSMQLKPVVCTEDDFQHFMETIYARRQDELTEEWEEQADKTFIESEVDLSSLDVLVEYEDAINDLDLAKQAQDAPIVQLANQILAKAIKRQCSDVHIEPQEKGVMVRYRLDGVLFVDRRLPKAILAALVSRYKIMADLDIAERRLPQDGRIRVRFSGKDIDFRVSTIPSKHGEKVVMRQLDKSGTTFGLDHLITDQDTLSLIRDMVAKPYGIIFVTGPTGSGKTTSLYSALAERNTPEVNILTAEDPIEYEMQGITQVQVLREKGLDFARILRSFLRQDPDIILVGETRDRETAKIAVEAALTGHLVFTTLHTNDAPGAVTRLAEMEVDPYLVASATIGVIAQRLLRRVCNECREDYRPDRSTLEYLGLMDKHQERLADSTIQYYRLRVDQEGHAVFSRGRGCDACNRTGYKNRIGVFEVMKVNDEIRDLVCKNATTAMLRLAAKQSGMIPLKDYSIRLVGQGLTTADEVVRVTLSDTSGDEKLCGKCRNPISDEFIKCPFCQHDLKVSCLRCGMLQQEGWQSCPKCGRSNIEETDEFHCHCCSAEIFGEWHTCPYCQASRSSGNKKNGKESEVN</sequence>
<dbReference type="PANTHER" id="PTHR30258:SF2">
    <property type="entry name" value="COMG OPERON PROTEIN 1"/>
    <property type="match status" value="1"/>
</dbReference>
<evidence type="ECO:0000259" key="4">
    <source>
        <dbReference type="SMART" id="SM00382"/>
    </source>
</evidence>
<comment type="similarity">
    <text evidence="1">Belongs to the GSP E family.</text>
</comment>
<dbReference type="Pfam" id="PF05157">
    <property type="entry name" value="MshEN"/>
    <property type="match status" value="1"/>
</dbReference>
<dbReference type="SUPFAM" id="SSF160246">
    <property type="entry name" value="EspE N-terminal domain-like"/>
    <property type="match status" value="1"/>
</dbReference>
<evidence type="ECO:0000313" key="5">
    <source>
        <dbReference type="EMBL" id="MBN8659191.1"/>
    </source>
</evidence>
<dbReference type="InterPro" id="IPR001482">
    <property type="entry name" value="T2SS/T4SS_dom"/>
</dbReference>
<proteinExistence type="inferred from homology"/>
<dbReference type="Gene3D" id="3.30.450.90">
    <property type="match status" value="1"/>
</dbReference>
<dbReference type="FunFam" id="3.40.50.300:FF:000398">
    <property type="entry name" value="Type IV pilus assembly ATPase PilB"/>
    <property type="match status" value="1"/>
</dbReference>
<gene>
    <name evidence="5" type="primary">tadA</name>
    <name evidence="5" type="ORF">J0M35_02430</name>
</gene>
<evidence type="ECO:0000313" key="6">
    <source>
        <dbReference type="Proteomes" id="UP000664277"/>
    </source>
</evidence>
<dbReference type="FunFam" id="3.30.450.90:FF:000001">
    <property type="entry name" value="Type II secretion system ATPase GspE"/>
    <property type="match status" value="1"/>
</dbReference>
<dbReference type="SUPFAM" id="SSF52540">
    <property type="entry name" value="P-loop containing nucleoside triphosphate hydrolases"/>
    <property type="match status" value="1"/>
</dbReference>
<reference evidence="5" key="1">
    <citation type="submission" date="2021-02" db="EMBL/GenBank/DDBJ databases">
        <title>Genome-Resolved Metagenomics of a Microbial Community Performing Photosynthetic Biological Nutrient Removal.</title>
        <authorList>
            <person name="Mcdaniel E.A."/>
        </authorList>
    </citation>
    <scope>NUCLEOTIDE SEQUENCE</scope>
    <source>
        <strain evidence="5">UWPOB_OBS1</strain>
    </source>
</reference>
<dbReference type="CDD" id="cd01129">
    <property type="entry name" value="PulE-GspE-like"/>
    <property type="match status" value="1"/>
</dbReference>
<dbReference type="FunFam" id="3.30.300.160:FF:000002">
    <property type="entry name" value="Type II secretion system protein E"/>
    <property type="match status" value="1"/>
</dbReference>
<dbReference type="GO" id="GO:0005886">
    <property type="term" value="C:plasma membrane"/>
    <property type="evidence" value="ECO:0007669"/>
    <property type="project" value="TreeGrafter"/>
</dbReference>
<dbReference type="Proteomes" id="UP000664277">
    <property type="component" value="Unassembled WGS sequence"/>
</dbReference>
<dbReference type="SMART" id="SM00382">
    <property type="entry name" value="AAA"/>
    <property type="match status" value="1"/>
</dbReference>
<keyword evidence="2" id="KW-0547">Nucleotide-binding</keyword>
<evidence type="ECO:0000256" key="2">
    <source>
        <dbReference type="ARBA" id="ARBA00022741"/>
    </source>
</evidence>
<dbReference type="InterPro" id="IPR003593">
    <property type="entry name" value="AAA+_ATPase"/>
</dbReference>
<dbReference type="InterPro" id="IPR037257">
    <property type="entry name" value="T2SS_E_N_sf"/>
</dbReference>
<evidence type="ECO:0000256" key="1">
    <source>
        <dbReference type="ARBA" id="ARBA00006611"/>
    </source>
</evidence>
<evidence type="ECO:0000256" key="3">
    <source>
        <dbReference type="ARBA" id="ARBA00022840"/>
    </source>
</evidence>
<dbReference type="InterPro" id="IPR027417">
    <property type="entry name" value="P-loop_NTPase"/>
</dbReference>
<accession>A0A8J7P6Z0</accession>
<protein>
    <submittedName>
        <fullName evidence="5">Flp pilus assembly complex ATPase component TadA</fullName>
    </submittedName>
</protein>
<dbReference type="PANTHER" id="PTHR30258">
    <property type="entry name" value="TYPE II SECRETION SYSTEM PROTEIN GSPE-RELATED"/>
    <property type="match status" value="1"/>
</dbReference>
<dbReference type="GO" id="GO:0016887">
    <property type="term" value="F:ATP hydrolysis activity"/>
    <property type="evidence" value="ECO:0007669"/>
    <property type="project" value="TreeGrafter"/>
</dbReference>
<dbReference type="EMBL" id="JAFLCK010000002">
    <property type="protein sequence ID" value="MBN8659191.1"/>
    <property type="molecule type" value="Genomic_DNA"/>
</dbReference>
<dbReference type="AlphaFoldDB" id="A0A8J7P6Z0"/>
<dbReference type="Pfam" id="PF00437">
    <property type="entry name" value="T2SSE"/>
    <property type="match status" value="1"/>
</dbReference>
<dbReference type="GO" id="GO:0005524">
    <property type="term" value="F:ATP binding"/>
    <property type="evidence" value="ECO:0007669"/>
    <property type="project" value="UniProtKB-KW"/>
</dbReference>
<name>A0A8J7P6Z0_9BACT</name>
<feature type="domain" description="AAA+ ATPase" evidence="4">
    <location>
        <begin position="329"/>
        <end position="452"/>
    </location>
</feature>
<organism evidence="5 6">
    <name type="scientific">Candidatus Obscuribacter phosphatis</name>
    <dbReference type="NCBI Taxonomy" id="1906157"/>
    <lineage>
        <taxon>Bacteria</taxon>
        <taxon>Bacillati</taxon>
        <taxon>Candidatus Melainabacteria</taxon>
        <taxon>Candidatus Obscuribacterales</taxon>
        <taxon>Candidatus Obscuribacteraceae</taxon>
        <taxon>Candidatus Obscuribacter</taxon>
    </lineage>
</organism>
<comment type="caution">
    <text evidence="5">The sequence shown here is derived from an EMBL/GenBank/DDBJ whole genome shotgun (WGS) entry which is preliminary data.</text>
</comment>
<dbReference type="InterPro" id="IPR007831">
    <property type="entry name" value="T2SS_GspE_N"/>
</dbReference>
<dbReference type="Gene3D" id="3.30.300.160">
    <property type="entry name" value="Type II secretion system, protein E, N-terminal domain"/>
    <property type="match status" value="1"/>
</dbReference>
<keyword evidence="3" id="KW-0067">ATP-binding</keyword>
<dbReference type="Gene3D" id="3.40.50.300">
    <property type="entry name" value="P-loop containing nucleotide triphosphate hydrolases"/>
    <property type="match status" value="1"/>
</dbReference>